<dbReference type="EMBL" id="JAHRIQ010002773">
    <property type="protein sequence ID" value="MEQ2222215.1"/>
    <property type="molecule type" value="Genomic_DNA"/>
</dbReference>
<sequence length="71" mass="7637">MTNVTRQSGEKHRTGVGLGVQGTENKELDQNPQLCCNGSRGLSLLDPDVLVPPNSQPGIPRGTRTPELHPH</sequence>
<evidence type="ECO:0000313" key="3">
    <source>
        <dbReference type="Proteomes" id="UP001482620"/>
    </source>
</evidence>
<reference evidence="2 3" key="1">
    <citation type="submission" date="2021-06" db="EMBL/GenBank/DDBJ databases">
        <authorList>
            <person name="Palmer J.M."/>
        </authorList>
    </citation>
    <scope>NUCLEOTIDE SEQUENCE [LARGE SCALE GENOMIC DNA]</scope>
    <source>
        <strain evidence="3">if_2019</strain>
        <tissue evidence="2">Muscle</tissue>
    </source>
</reference>
<evidence type="ECO:0000313" key="2">
    <source>
        <dbReference type="EMBL" id="MEQ2222215.1"/>
    </source>
</evidence>
<accession>A0ABV0SPN6</accession>
<comment type="caution">
    <text evidence="2">The sequence shown here is derived from an EMBL/GenBank/DDBJ whole genome shotgun (WGS) entry which is preliminary data.</text>
</comment>
<evidence type="ECO:0000256" key="1">
    <source>
        <dbReference type="SAM" id="MobiDB-lite"/>
    </source>
</evidence>
<proteinExistence type="predicted"/>
<feature type="compositionally biased region" description="Low complexity" evidence="1">
    <location>
        <begin position="44"/>
        <end position="53"/>
    </location>
</feature>
<organism evidence="2 3">
    <name type="scientific">Ilyodon furcidens</name>
    <name type="common">goldbreast splitfin</name>
    <dbReference type="NCBI Taxonomy" id="33524"/>
    <lineage>
        <taxon>Eukaryota</taxon>
        <taxon>Metazoa</taxon>
        <taxon>Chordata</taxon>
        <taxon>Craniata</taxon>
        <taxon>Vertebrata</taxon>
        <taxon>Euteleostomi</taxon>
        <taxon>Actinopterygii</taxon>
        <taxon>Neopterygii</taxon>
        <taxon>Teleostei</taxon>
        <taxon>Neoteleostei</taxon>
        <taxon>Acanthomorphata</taxon>
        <taxon>Ovalentaria</taxon>
        <taxon>Atherinomorphae</taxon>
        <taxon>Cyprinodontiformes</taxon>
        <taxon>Goodeidae</taxon>
        <taxon>Ilyodon</taxon>
    </lineage>
</organism>
<feature type="region of interest" description="Disordered" evidence="1">
    <location>
        <begin position="1"/>
        <end position="71"/>
    </location>
</feature>
<keyword evidence="3" id="KW-1185">Reference proteome</keyword>
<name>A0ABV0SPN6_9TELE</name>
<protein>
    <submittedName>
        <fullName evidence="2">Uncharacterized protein</fullName>
    </submittedName>
</protein>
<gene>
    <name evidence="2" type="ORF">ILYODFUR_023869</name>
</gene>
<dbReference type="Proteomes" id="UP001482620">
    <property type="component" value="Unassembled WGS sequence"/>
</dbReference>